<dbReference type="PANTHER" id="PTHR24189:SF50">
    <property type="entry name" value="ANKYRIN REPEAT AND SOCS BOX PROTEIN 2"/>
    <property type="match status" value="1"/>
</dbReference>
<accession>A0A1V0QGT6</accession>
<dbReference type="Pfam" id="PF09372">
    <property type="entry name" value="PRANC"/>
    <property type="match status" value="1"/>
</dbReference>
<dbReference type="InterPro" id="IPR018272">
    <property type="entry name" value="PRANC_domain"/>
</dbReference>
<feature type="domain" description="PRANC" evidence="4">
    <location>
        <begin position="428"/>
        <end position="520"/>
    </location>
</feature>
<dbReference type="SMART" id="SM00248">
    <property type="entry name" value="ANK"/>
    <property type="match status" value="7"/>
</dbReference>
<keyword evidence="1" id="KW-0677">Repeat</keyword>
<feature type="repeat" description="ANK" evidence="3">
    <location>
        <begin position="257"/>
        <end position="289"/>
    </location>
</feature>
<feature type="repeat" description="ANK" evidence="3">
    <location>
        <begin position="290"/>
        <end position="322"/>
    </location>
</feature>
<protein>
    <submittedName>
        <fullName evidence="5">SWPV2-ORF302</fullName>
    </submittedName>
</protein>
<evidence type="ECO:0000313" key="5">
    <source>
        <dbReference type="EMBL" id="ARE67556.1"/>
    </source>
</evidence>
<sequence>MTTLYELYLSMYKDTDEDTILSVMNYEKLREFDHYEKNELIYLRKIILSTKEYGINKTNTVYFPYSPLNQAVEVRRYNIVEYLLNRDKKKYHVNKPMPYMHNGYRPLHVLTMVQDVNDVLTYLKATDSIIDDVNKLVDKANSMKLSKSVSVEIIKEVLRGNKYLSDDELRCLERRVNEEEVKIARLLIRHGADINIVSEHGYSALMSATLNGNLSLVKLLLSKKARHSPDVLMKLSVVSQNVNLAEEIYYRFGHNNKNDSVLCIAARLGDEDMVNFLLGIGTDVNVREFDGLTPVNNAVLSGSIECVNALILHGADVNISDKLYYRSSPLRKAYNMPIMAKLLLDNGADPNDITNAKASSLYMCNNNETALYIISNIVLQERSCSINNEEGYNINMEIIKGNPLLMTIKMDCEEEIERMKLIRLNNCFSLDIFIISKDVNLLSVLVNCSVLEDLDLLCFPIYRNDLIRGITSGIRRKKMLEESCYFLDKCLKTSSWSLIPSEIKYRILTEMKDDDILRIIKRGDKDGKRCWNNLEVLLEMPKGY</sequence>
<keyword evidence="2 3" id="KW-0040">ANK repeat</keyword>
<dbReference type="SUPFAM" id="SSF48403">
    <property type="entry name" value="Ankyrin repeat"/>
    <property type="match status" value="1"/>
</dbReference>
<evidence type="ECO:0000256" key="1">
    <source>
        <dbReference type="ARBA" id="ARBA00022737"/>
    </source>
</evidence>
<dbReference type="PROSITE" id="PS50088">
    <property type="entry name" value="ANK_REPEAT"/>
    <property type="match status" value="2"/>
</dbReference>
<name>A0A1V0QGT6_CNPV</name>
<gene>
    <name evidence="5" type="primary">SWPV2-302</name>
</gene>
<evidence type="ECO:0000259" key="4">
    <source>
        <dbReference type="Pfam" id="PF09372"/>
    </source>
</evidence>
<organism evidence="5">
    <name type="scientific">Shearwaterpox virus</name>
    <dbReference type="NCBI Taxonomy" id="1974596"/>
    <lineage>
        <taxon>Viruses</taxon>
        <taxon>Varidnaviria</taxon>
        <taxon>Bamfordvirae</taxon>
        <taxon>Nucleocytoviricota</taxon>
        <taxon>Pokkesviricetes</taxon>
        <taxon>Chitovirales</taxon>
        <taxon>Poxviridae</taxon>
        <taxon>Chordopoxvirinae</taxon>
        <taxon>Avipoxvirus</taxon>
        <taxon>Avipoxvirus canarypox</taxon>
        <taxon>Canarypox virus</taxon>
    </lineage>
</organism>
<dbReference type="InterPro" id="IPR036770">
    <property type="entry name" value="Ankyrin_rpt-contain_sf"/>
</dbReference>
<evidence type="ECO:0000256" key="2">
    <source>
        <dbReference type="ARBA" id="ARBA00023043"/>
    </source>
</evidence>
<reference evidence="5" key="1">
    <citation type="journal article" date="2017" name="BMC Genomics">
        <title>Genomic characterization of two novel pathogenic avipoxviruses isolated from pacific shearwaters (Ardenna spp.).</title>
        <authorList>
            <person name="Sarker S."/>
            <person name="Das S."/>
            <person name="Lavers J.L."/>
            <person name="Hutton I."/>
            <person name="Helbig K."/>
            <person name="Imbery J."/>
            <person name="Upton C."/>
            <person name="Raidal S.R."/>
        </authorList>
    </citation>
    <scope>NUCLEOTIDE SEQUENCE [LARGE SCALE GENOMIC DNA]</scope>
    <source>
        <strain evidence="5">SWPV-2</strain>
    </source>
</reference>
<dbReference type="Gene3D" id="1.25.40.20">
    <property type="entry name" value="Ankyrin repeat-containing domain"/>
    <property type="match status" value="2"/>
</dbReference>
<evidence type="ECO:0000256" key="3">
    <source>
        <dbReference type="PROSITE-ProRule" id="PRU00023"/>
    </source>
</evidence>
<dbReference type="PANTHER" id="PTHR24189">
    <property type="entry name" value="MYOTROPHIN"/>
    <property type="match status" value="1"/>
</dbReference>
<dbReference type="InterPro" id="IPR050745">
    <property type="entry name" value="Multifunctional_regulatory"/>
</dbReference>
<dbReference type="EMBL" id="KX857215">
    <property type="protein sequence ID" value="ARE67556.1"/>
    <property type="molecule type" value="Genomic_DNA"/>
</dbReference>
<dbReference type="Proteomes" id="UP000319767">
    <property type="component" value="Segment"/>
</dbReference>
<proteinExistence type="predicted"/>
<dbReference type="Pfam" id="PF12796">
    <property type="entry name" value="Ank_2"/>
    <property type="match status" value="2"/>
</dbReference>
<dbReference type="PROSITE" id="PS50297">
    <property type="entry name" value="ANK_REP_REGION"/>
    <property type="match status" value="2"/>
</dbReference>
<dbReference type="InterPro" id="IPR002110">
    <property type="entry name" value="Ankyrin_rpt"/>
</dbReference>